<dbReference type="SUPFAM" id="SSF52058">
    <property type="entry name" value="L domain-like"/>
    <property type="match status" value="1"/>
</dbReference>
<dbReference type="InterPro" id="IPR032675">
    <property type="entry name" value="LRR_dom_sf"/>
</dbReference>
<dbReference type="OrthoDB" id="676979at2759"/>
<dbReference type="Gene3D" id="3.80.10.10">
    <property type="entry name" value="Ribonuclease Inhibitor"/>
    <property type="match status" value="2"/>
</dbReference>
<dbReference type="PANTHER" id="PTHR45752">
    <property type="entry name" value="LEUCINE-RICH REPEAT-CONTAINING"/>
    <property type="match status" value="1"/>
</dbReference>
<dbReference type="InterPro" id="IPR050715">
    <property type="entry name" value="LRR-SigEffector_domain"/>
</dbReference>
<feature type="compositionally biased region" description="Gly residues" evidence="2">
    <location>
        <begin position="533"/>
        <end position="550"/>
    </location>
</feature>
<evidence type="ECO:0000256" key="2">
    <source>
        <dbReference type="SAM" id="MobiDB-lite"/>
    </source>
</evidence>
<feature type="region of interest" description="Disordered" evidence="2">
    <location>
        <begin position="688"/>
        <end position="729"/>
    </location>
</feature>
<dbReference type="AlphaFoldDB" id="A0A835TCP1"/>
<keyword evidence="4" id="KW-1185">Reference proteome</keyword>
<feature type="region of interest" description="Disordered" evidence="2">
    <location>
        <begin position="201"/>
        <end position="220"/>
    </location>
</feature>
<feature type="region of interest" description="Disordered" evidence="2">
    <location>
        <begin position="67"/>
        <end position="130"/>
    </location>
</feature>
<protein>
    <submittedName>
        <fullName evidence="3">Uncharacterized protein</fullName>
    </submittedName>
</protein>
<dbReference type="Proteomes" id="UP000650467">
    <property type="component" value="Unassembled WGS sequence"/>
</dbReference>
<dbReference type="PANTHER" id="PTHR45752:SF187">
    <property type="entry name" value="LEUCINE-RICH REPEAT AND IQ DOMAIN-CONTAINING PROTEIN 4"/>
    <property type="match status" value="1"/>
</dbReference>
<comment type="subcellular location">
    <subcellularLocation>
        <location evidence="1">Cytoplasm</location>
        <location evidence="1">Cytoskeleton</location>
        <location evidence="1">Cilium axoneme</location>
    </subcellularLocation>
</comment>
<sequence>MMEPSGPFDDLDDATVKCILSRLGSTDLRNTASILSKRFNRLLKEPPGATGGVWNLLEINVAHETLHPRGRGAPPAPPHVLPAAPTAMHTSATSTTTASSSRDHSTPAAHYPSSYHRSQAPSHGFNPLEETYFGRSRSHLGRGDGHGGHGVAAAAPRRRAFLSRAALSRWLVPYQDQVTALHVSHTELRTTVVPVAAPVAAGGGGGGRGPRGRRGGGGGCCGGGDGGGGMRHDLQPEDLEGLLAALPRLSELVLRSASDLLPDPGVLLQLQLQPPQLQPQPPGLPAARPERLQPAAAAAAGVSAGLAAAGGEVSPGCGGGPRSPQQLLRPPPALPLAARLQRLALLQTGYCLRSSPLADLRAAAAPAAAAAAAGGAAGAAAAGAVAAGAAAAAVPVWAAWREAEAATQLAGVAALGGLPALTCLELGVEPPSAEGLSRLPEAWSALTGLTALRLTGHQALRRLPAWLPGRLRRLRELELVRCGFRLLPEPALSGLSGLRLLALDGCPLGEGEAAVSLDAWWPPEPEPSRARKGSGGGGGDGGGGGGGGEWGWEQAARAAGVDVHGAGAAGVVASGYAMSWSGGGGDQGAPWEDPTAAAGGAAGSGAAAGAVAGGGSAWGEGDAAAAAAAGVVAAAGADEAGGGGGGCSGCSGVLGLEVLRLRDCGVLALPYAISRLTRLQTLELAGNPMGDHALPAPSDDEDEEEDAAGGGGGGGGRRRGGGGGGDAEALGHMGRLRASVLRYLRESGDRGFELLEGCSGLRHLGLARCGLAALPPAVAGGLLAGLTSLDVSGNAQLQLQPLPLQPLPVLQPQQLGQWRQPGPGVRWEGAGREGGGEAVEAAAGAGAGAAAALAQLRRALPALRRLELGGTPAAGLAAAREAELGRGGAHC</sequence>
<accession>A0A835TCP1</accession>
<name>A0A835TCP1_CHLIN</name>
<reference evidence="3" key="1">
    <citation type="journal article" date="2020" name="bioRxiv">
        <title>Comparative genomics of Chlamydomonas.</title>
        <authorList>
            <person name="Craig R.J."/>
            <person name="Hasan A.R."/>
            <person name="Ness R.W."/>
            <person name="Keightley P.D."/>
        </authorList>
    </citation>
    <scope>NUCLEOTIDE SEQUENCE</scope>
    <source>
        <strain evidence="3">SAG 7.73</strain>
    </source>
</reference>
<evidence type="ECO:0000313" key="4">
    <source>
        <dbReference type="Proteomes" id="UP000650467"/>
    </source>
</evidence>
<comment type="caution">
    <text evidence="3">The sequence shown here is derived from an EMBL/GenBank/DDBJ whole genome shotgun (WGS) entry which is preliminary data.</text>
</comment>
<dbReference type="GO" id="GO:0005930">
    <property type="term" value="C:axoneme"/>
    <property type="evidence" value="ECO:0007669"/>
    <property type="project" value="UniProtKB-SubCell"/>
</dbReference>
<feature type="compositionally biased region" description="Low complexity" evidence="2">
    <location>
        <begin position="81"/>
        <end position="100"/>
    </location>
</feature>
<dbReference type="EMBL" id="JAEHOC010000004">
    <property type="protein sequence ID" value="KAG2442688.1"/>
    <property type="molecule type" value="Genomic_DNA"/>
</dbReference>
<evidence type="ECO:0000256" key="1">
    <source>
        <dbReference type="ARBA" id="ARBA00004430"/>
    </source>
</evidence>
<feature type="region of interest" description="Disordered" evidence="2">
    <location>
        <begin position="518"/>
        <end position="551"/>
    </location>
</feature>
<feature type="compositionally biased region" description="Gly residues" evidence="2">
    <location>
        <begin position="708"/>
        <end position="726"/>
    </location>
</feature>
<organism evidence="3 4">
    <name type="scientific">Chlamydomonas incerta</name>
    <dbReference type="NCBI Taxonomy" id="51695"/>
    <lineage>
        <taxon>Eukaryota</taxon>
        <taxon>Viridiplantae</taxon>
        <taxon>Chlorophyta</taxon>
        <taxon>core chlorophytes</taxon>
        <taxon>Chlorophyceae</taxon>
        <taxon>CS clade</taxon>
        <taxon>Chlamydomonadales</taxon>
        <taxon>Chlamydomonadaceae</taxon>
        <taxon>Chlamydomonas</taxon>
    </lineage>
</organism>
<proteinExistence type="predicted"/>
<gene>
    <name evidence="3" type="ORF">HXX76_002771</name>
</gene>
<feature type="compositionally biased region" description="Acidic residues" evidence="2">
    <location>
        <begin position="698"/>
        <end position="707"/>
    </location>
</feature>
<evidence type="ECO:0000313" key="3">
    <source>
        <dbReference type="EMBL" id="KAG2442688.1"/>
    </source>
</evidence>